<protein>
    <submittedName>
        <fullName evidence="2">Uncharacterized protein</fullName>
    </submittedName>
</protein>
<keyword evidence="1" id="KW-1133">Transmembrane helix</keyword>
<keyword evidence="3" id="KW-1185">Reference proteome</keyword>
<sequence length="250" mass="30218">MELDHSSKKMQEEASPSKLQQRWQMLELYVRQSTYRHKPRAVFLSMYHFYQAYRGMEFDTLYYCVCIFICKREWVFPQSGLLSEDEPGSYDSHSSSCKLPRGHWMWHVPFDSEFVEVVRYKERLKFTFFFFFFLSFAFFSALFCPFFFFFCLLNFFNKKCLTMRNKKKRGGIIAKKKSQIIWVDPSPDFEKVEKSTVDIRWTLISEQLQKLKDYVTDTYYHPLILKAEMFKDELDLSCDFAEIRAEVFLN</sequence>
<organism evidence="2 3">
    <name type="scientific">Reticulomyxa filosa</name>
    <dbReference type="NCBI Taxonomy" id="46433"/>
    <lineage>
        <taxon>Eukaryota</taxon>
        <taxon>Sar</taxon>
        <taxon>Rhizaria</taxon>
        <taxon>Retaria</taxon>
        <taxon>Foraminifera</taxon>
        <taxon>Monothalamids</taxon>
        <taxon>Reticulomyxidae</taxon>
        <taxon>Reticulomyxa</taxon>
    </lineage>
</organism>
<comment type="caution">
    <text evidence="2">The sequence shown here is derived from an EMBL/GenBank/DDBJ whole genome shotgun (WGS) entry which is preliminary data.</text>
</comment>
<feature type="transmembrane region" description="Helical" evidence="1">
    <location>
        <begin position="128"/>
        <end position="156"/>
    </location>
</feature>
<gene>
    <name evidence="2" type="ORF">RFI_14004</name>
</gene>
<dbReference type="AlphaFoldDB" id="X6NCX3"/>
<name>X6NCX3_RETFI</name>
<dbReference type="EMBL" id="ASPP01010135">
    <property type="protein sequence ID" value="ETO23177.1"/>
    <property type="molecule type" value="Genomic_DNA"/>
</dbReference>
<evidence type="ECO:0000256" key="1">
    <source>
        <dbReference type="SAM" id="Phobius"/>
    </source>
</evidence>
<reference evidence="2 3" key="1">
    <citation type="journal article" date="2013" name="Curr. Biol.">
        <title>The Genome of the Foraminiferan Reticulomyxa filosa.</title>
        <authorList>
            <person name="Glockner G."/>
            <person name="Hulsmann N."/>
            <person name="Schleicher M."/>
            <person name="Noegel A.A."/>
            <person name="Eichinger L."/>
            <person name="Gallinger C."/>
            <person name="Pawlowski J."/>
            <person name="Sierra R."/>
            <person name="Euteneuer U."/>
            <person name="Pillet L."/>
            <person name="Moustafa A."/>
            <person name="Platzer M."/>
            <person name="Groth M."/>
            <person name="Szafranski K."/>
            <person name="Schliwa M."/>
        </authorList>
    </citation>
    <scope>NUCLEOTIDE SEQUENCE [LARGE SCALE GENOMIC DNA]</scope>
</reference>
<proteinExistence type="predicted"/>
<evidence type="ECO:0000313" key="3">
    <source>
        <dbReference type="Proteomes" id="UP000023152"/>
    </source>
</evidence>
<accession>X6NCX3</accession>
<keyword evidence="1" id="KW-0472">Membrane</keyword>
<keyword evidence="1" id="KW-0812">Transmembrane</keyword>
<evidence type="ECO:0000313" key="2">
    <source>
        <dbReference type="EMBL" id="ETO23177.1"/>
    </source>
</evidence>
<dbReference type="Proteomes" id="UP000023152">
    <property type="component" value="Unassembled WGS sequence"/>
</dbReference>